<feature type="transmembrane region" description="Helical" evidence="13">
    <location>
        <begin position="1607"/>
        <end position="1630"/>
    </location>
</feature>
<dbReference type="PROSITE" id="PS50262">
    <property type="entry name" value="G_PROTEIN_RECEP_F1_2"/>
    <property type="match status" value="1"/>
</dbReference>
<dbReference type="CDD" id="cd00637">
    <property type="entry name" value="7tm_classA_rhodopsin-like"/>
    <property type="match status" value="1"/>
</dbReference>
<dbReference type="GO" id="GO:0004930">
    <property type="term" value="F:G protein-coupled receptor activity"/>
    <property type="evidence" value="ECO:0007669"/>
    <property type="project" value="InterPro"/>
</dbReference>
<evidence type="ECO:0000256" key="7">
    <source>
        <dbReference type="ARBA" id="ARBA00022801"/>
    </source>
</evidence>
<feature type="transmembrane region" description="Helical" evidence="13">
    <location>
        <begin position="1685"/>
        <end position="1705"/>
    </location>
</feature>
<dbReference type="Proteomes" id="UP001239994">
    <property type="component" value="Unassembled WGS sequence"/>
</dbReference>
<feature type="transmembrane region" description="Helical" evidence="13">
    <location>
        <begin position="1475"/>
        <end position="1499"/>
    </location>
</feature>
<gene>
    <name evidence="15" type="ORF">P4O66_017560</name>
</gene>
<reference evidence="15" key="1">
    <citation type="submission" date="2023-03" db="EMBL/GenBank/DDBJ databases">
        <title>Electrophorus voltai genome.</title>
        <authorList>
            <person name="Bian C."/>
        </authorList>
    </citation>
    <scope>NUCLEOTIDE SEQUENCE</scope>
    <source>
        <strain evidence="15">CB-2022</strain>
        <tissue evidence="15">Muscle</tissue>
    </source>
</reference>
<dbReference type="SUPFAM" id="SSF56672">
    <property type="entry name" value="DNA/RNA polymerases"/>
    <property type="match status" value="3"/>
</dbReference>
<dbReference type="InterPro" id="IPR016197">
    <property type="entry name" value="Chromo-like_dom_sf"/>
</dbReference>
<evidence type="ECO:0000256" key="4">
    <source>
        <dbReference type="ARBA" id="ARBA00022695"/>
    </source>
</evidence>
<feature type="region of interest" description="Disordered" evidence="12">
    <location>
        <begin position="891"/>
        <end position="953"/>
    </location>
</feature>
<dbReference type="GO" id="GO:0016020">
    <property type="term" value="C:membrane"/>
    <property type="evidence" value="ECO:0007669"/>
    <property type="project" value="UniProtKB-SubCell"/>
</dbReference>
<proteinExistence type="predicted"/>
<feature type="transmembrane region" description="Helical" evidence="13">
    <location>
        <begin position="1438"/>
        <end position="1463"/>
    </location>
</feature>
<dbReference type="InterPro" id="IPR050951">
    <property type="entry name" value="Retrovirus_Pol_polyprotein"/>
</dbReference>
<dbReference type="CDD" id="cd09274">
    <property type="entry name" value="RNase_HI_RT_Ty3"/>
    <property type="match status" value="1"/>
</dbReference>
<evidence type="ECO:0000256" key="13">
    <source>
        <dbReference type="SAM" id="Phobius"/>
    </source>
</evidence>
<evidence type="ECO:0000256" key="6">
    <source>
        <dbReference type="ARBA" id="ARBA00022759"/>
    </source>
</evidence>
<dbReference type="Pfam" id="PF17917">
    <property type="entry name" value="RT_RNaseH"/>
    <property type="match status" value="1"/>
</dbReference>
<dbReference type="InterPro" id="IPR043502">
    <property type="entry name" value="DNA/RNA_pol_sf"/>
</dbReference>
<evidence type="ECO:0000256" key="10">
    <source>
        <dbReference type="ARBA" id="ARBA00023136"/>
    </source>
</evidence>
<dbReference type="InterPro" id="IPR041577">
    <property type="entry name" value="RT_RNaseH_2"/>
</dbReference>
<dbReference type="Pfam" id="PF00001">
    <property type="entry name" value="7tm_1"/>
    <property type="match status" value="1"/>
</dbReference>
<keyword evidence="16" id="KW-1185">Reference proteome</keyword>
<evidence type="ECO:0000313" key="15">
    <source>
        <dbReference type="EMBL" id="KAK1786007.1"/>
    </source>
</evidence>
<feature type="compositionally biased region" description="Basic and acidic residues" evidence="12">
    <location>
        <begin position="914"/>
        <end position="929"/>
    </location>
</feature>
<name>A0AAD8YSG2_9TELE</name>
<dbReference type="Pfam" id="PF17919">
    <property type="entry name" value="RT_RNaseH_2"/>
    <property type="match status" value="2"/>
</dbReference>
<dbReference type="InterPro" id="IPR017452">
    <property type="entry name" value="GPCR_Rhodpsn_7TM"/>
</dbReference>
<feature type="transmembrane region" description="Helical" evidence="13">
    <location>
        <begin position="1505"/>
        <end position="1533"/>
    </location>
</feature>
<keyword evidence="5" id="KW-0540">Nuclease</keyword>
<keyword evidence="9 13" id="KW-1133">Transmembrane helix</keyword>
<dbReference type="PANTHER" id="PTHR37984:SF5">
    <property type="entry name" value="PROTEIN NYNRIN-LIKE"/>
    <property type="match status" value="1"/>
</dbReference>
<keyword evidence="8" id="KW-0695">RNA-directed DNA polymerase</keyword>
<evidence type="ECO:0000256" key="2">
    <source>
        <dbReference type="ARBA" id="ARBA00022679"/>
    </source>
</evidence>
<keyword evidence="3 13" id="KW-0812">Transmembrane</keyword>
<dbReference type="SUPFAM" id="SSF81321">
    <property type="entry name" value="Family A G protein-coupled receptor-like"/>
    <property type="match status" value="1"/>
</dbReference>
<dbReference type="Gene3D" id="1.20.1070.10">
    <property type="entry name" value="Rhodopsin 7-helix transmembrane proteins"/>
    <property type="match status" value="1"/>
</dbReference>
<keyword evidence="11" id="KW-0511">Multifunctional enzyme</keyword>
<dbReference type="InterPro" id="IPR000276">
    <property type="entry name" value="GPCR_Rhodpsn"/>
</dbReference>
<sequence length="1735" mass="195704">MAASGHKKSITKGRNTVLLHGMQLFLGLFQFWTPFVEPAVLSINVELLSDISPGKFSWMYFGKDVLLNLRVTDLFIVVDKYYSIFPQHNLLAFNYEANFVFYPMGGDIRQQVSKIKATKRRVRSFLGIQNLKACLCSETVLRSPDIENPFLVQTYAQGSGLGEVFHQGEDDDLQPIHYISRNLFPREVNYSTVEKVALSVKWAFDSLKLLDDGGRVYNGDKPQSTTVDTKGPQFLSHIVQKKGYEGARHKDILPSQFIKAILLESQNYEDQHLLPNHVKVSFMISRLTGQAHAWGAVLSQPLRVNRYFTELDLCSAYILVRIKEGDEWKTAFSTSSGHYEYLVLAMAPSIFQAYINEILRGFLVLQQPDPAKQFMVEVDTWNVGVGAVLSQYMGKDGKLKTIDYFSHKLNPSKHNYGVGDCELLAMKLAFAEWRHWLEGVQHPFMWSLFFSRFAFHITYRPGEKHVQADILSRQYTAEAQSTNQERVLFLSCFLASVRWDLDRSIEAANAHSHCPPHQLYILPRHRRALITWPVVECPLTEEEDPLATPPPPLEVEEEPTYKVRALLDMRRRGTQLQYLRDWEGFGLEECPQFLSHIVQKKGYEGARHKDILPSQFIKAILLESQNYEDQHLLPNHVKVSFMISRLTGQAHAWGAVLSQPLRVNRYFTELDLCSAYILVRIKEGDEWKTAFSTSSGHYEYLVLAMAPSIFQAYINEILRGFLVLQQPDPAKQFMVEVDTWNVGVGAVLSQYMGKDGKLKTIDYFSHKLNPSKHNYGVGDCELLAMKLAFAEWRHWLEGVQHPFMVITDHKPGEKHVQADILSRQYTAEAQSTNQERVLFLSCFLASVRWDLDRSIEAANAHSHCPPHQLYILPRHRRALITWPVVECPLTEEEDPLATPPPPLEVEEEPTYKISLRDSRGKDDHVHERPYSAYSPDYEDGSMGPAGGGESTVSQRHTDGHVALYTHGSDGQRRTQGLGLETWSGLEMGAETWLGLETGTETWLGLETGTETWLGLETGTETWLGLETDTETWLGLETGTETWLGPEMGAETWLGLETGTETSLGLETGTETWLGLEMGTETWLRLEMGTETWLGLETGTETWLGLETGTDTWLGLEMGTETWLGLEMGTETWLGLETGTETSLWLETGTETWLGLEMGTETWLGLEMGTETWLGLEMGTETWLGLETGTETWLRLEMGTETWLGLETGTETWLGLETGTETWLGLETDTETWLGLETGTETWLGPEMGAETWLGLEMGTETSLGLETGTETWLGLEMGTETWLRLEMGTETWLGLETGTETWLGLETGTDTWLGLETGTETSLWLETGTETWLGLEPIPVICCLVVCISITMPGSSCEVSIAPGPGLDWSRGTAATFNGGSGDGAVTDRGGSERPRDMGVPVSCGSGRLVKIKILHIEVMQNVTEPPDDARSSRTVSIMVKICVVIPFFCLFLCFILLVLHTFASHRQFFDSSRYILFTYMLVNDTLQLLSSVLLFLFIMGKVNFAIIFCAPLLFVSTATFQNTPLILAAMSLERYTAILYPLQRPVSWRPERMWVVILSLWLLSCVLPMVDFILMQPKVGVDVLSTPVVCKTAVLNSSPIQTLFKLVMNGLFFAGVAVVILFTYVRILLEARRMRRDRASVSKALHTVVLHGVQLLLSMTAFTFPITESLIVLRVDWPQEHISFINYFCFVLLPRFLSPLIYGLRDESLRSHMSRAVPCYRAHVAQQKATRTLK</sequence>
<evidence type="ECO:0000259" key="14">
    <source>
        <dbReference type="PROSITE" id="PS50262"/>
    </source>
</evidence>
<evidence type="ECO:0000256" key="1">
    <source>
        <dbReference type="ARBA" id="ARBA00004370"/>
    </source>
</evidence>
<evidence type="ECO:0000256" key="12">
    <source>
        <dbReference type="SAM" id="MobiDB-lite"/>
    </source>
</evidence>
<evidence type="ECO:0000256" key="9">
    <source>
        <dbReference type="ARBA" id="ARBA00022989"/>
    </source>
</evidence>
<protein>
    <recommendedName>
        <fullName evidence="14">G-protein coupled receptors family 1 profile domain-containing protein</fullName>
    </recommendedName>
</protein>
<dbReference type="GO" id="GO:0003964">
    <property type="term" value="F:RNA-directed DNA polymerase activity"/>
    <property type="evidence" value="ECO:0007669"/>
    <property type="project" value="UniProtKB-KW"/>
</dbReference>
<accession>A0AAD8YSG2</accession>
<keyword evidence="2" id="KW-0808">Transferase</keyword>
<keyword evidence="4" id="KW-0548">Nucleotidyltransferase</keyword>
<organism evidence="15 16">
    <name type="scientific">Electrophorus voltai</name>
    <dbReference type="NCBI Taxonomy" id="2609070"/>
    <lineage>
        <taxon>Eukaryota</taxon>
        <taxon>Metazoa</taxon>
        <taxon>Chordata</taxon>
        <taxon>Craniata</taxon>
        <taxon>Vertebrata</taxon>
        <taxon>Euteleostomi</taxon>
        <taxon>Actinopterygii</taxon>
        <taxon>Neopterygii</taxon>
        <taxon>Teleostei</taxon>
        <taxon>Ostariophysi</taxon>
        <taxon>Gymnotiformes</taxon>
        <taxon>Gymnotoidei</taxon>
        <taxon>Gymnotidae</taxon>
        <taxon>Electrophorus</taxon>
    </lineage>
</organism>
<feature type="transmembrane region" description="Helical" evidence="13">
    <location>
        <begin position="1642"/>
        <end position="1665"/>
    </location>
</feature>
<comment type="caution">
    <text evidence="15">The sequence shown here is derived from an EMBL/GenBank/DDBJ whole genome shotgun (WGS) entry which is preliminary data.</text>
</comment>
<dbReference type="InterPro" id="IPR041373">
    <property type="entry name" value="RT_RNaseH"/>
</dbReference>
<dbReference type="GO" id="GO:0016787">
    <property type="term" value="F:hydrolase activity"/>
    <property type="evidence" value="ECO:0007669"/>
    <property type="project" value="UniProtKB-KW"/>
</dbReference>
<dbReference type="FunFam" id="1.20.1070.10:FF:000096">
    <property type="entry name" value="Odorant receptor 131-2"/>
    <property type="match status" value="1"/>
</dbReference>
<dbReference type="GO" id="GO:0004519">
    <property type="term" value="F:endonuclease activity"/>
    <property type="evidence" value="ECO:0007669"/>
    <property type="project" value="UniProtKB-KW"/>
</dbReference>
<dbReference type="EMBL" id="JAROKS010000025">
    <property type="protein sequence ID" value="KAK1786007.1"/>
    <property type="molecule type" value="Genomic_DNA"/>
</dbReference>
<dbReference type="PANTHER" id="PTHR37984">
    <property type="entry name" value="PROTEIN CBG26694"/>
    <property type="match status" value="1"/>
</dbReference>
<keyword evidence="7" id="KW-0378">Hydrolase</keyword>
<feature type="transmembrane region" description="Helical" evidence="13">
    <location>
        <begin position="1554"/>
        <end position="1576"/>
    </location>
</feature>
<evidence type="ECO:0000256" key="3">
    <source>
        <dbReference type="ARBA" id="ARBA00022692"/>
    </source>
</evidence>
<evidence type="ECO:0000256" key="8">
    <source>
        <dbReference type="ARBA" id="ARBA00022918"/>
    </source>
</evidence>
<keyword evidence="6" id="KW-0255">Endonuclease</keyword>
<dbReference type="SUPFAM" id="SSF54160">
    <property type="entry name" value="Chromo domain-like"/>
    <property type="match status" value="1"/>
</dbReference>
<evidence type="ECO:0000313" key="16">
    <source>
        <dbReference type="Proteomes" id="UP001239994"/>
    </source>
</evidence>
<evidence type="ECO:0000256" key="11">
    <source>
        <dbReference type="ARBA" id="ARBA00023268"/>
    </source>
</evidence>
<comment type="subcellular location">
    <subcellularLocation>
        <location evidence="1">Membrane</location>
    </subcellularLocation>
</comment>
<keyword evidence="10 13" id="KW-0472">Membrane</keyword>
<evidence type="ECO:0000256" key="5">
    <source>
        <dbReference type="ARBA" id="ARBA00022722"/>
    </source>
</evidence>
<feature type="domain" description="G-protein coupled receptors family 1 profile" evidence="14">
    <location>
        <begin position="1455"/>
        <end position="1703"/>
    </location>
</feature>